<accession>A0A2W5F4L9</accession>
<protein>
    <submittedName>
        <fullName evidence="2">Uncharacterized protein</fullName>
    </submittedName>
</protein>
<feature type="chain" id="PRO_5016035415" evidence="1">
    <location>
        <begin position="29"/>
        <end position="183"/>
    </location>
</feature>
<name>A0A2W5F4L9_9SPHI</name>
<sequence>MLKKLYHLFSRLGIFILLCSTWSSYTLAQAPSGSLDTLSIESVVKSINSTAMMIVVDSILKNENKNDACLITSIIYIGDEACIDSIVIVNRNVGAQIKNKLVSDILGMVKGKKVEDKYRGKMLVSKAVIYIAEFNGNEDRLIDNFKVNINADDIFKIAKIEKDKNTVILPIKDMMYYISSPVR</sequence>
<dbReference type="Proteomes" id="UP000249645">
    <property type="component" value="Unassembled WGS sequence"/>
</dbReference>
<comment type="caution">
    <text evidence="2">The sequence shown here is derived from an EMBL/GenBank/DDBJ whole genome shotgun (WGS) entry which is preliminary data.</text>
</comment>
<keyword evidence="1" id="KW-0732">Signal</keyword>
<reference evidence="2 3" key="1">
    <citation type="submission" date="2017-11" db="EMBL/GenBank/DDBJ databases">
        <title>Infants hospitalized years apart are colonized by the same room-sourced microbial strains.</title>
        <authorList>
            <person name="Brooks B."/>
            <person name="Olm M.R."/>
            <person name="Firek B.A."/>
            <person name="Baker R."/>
            <person name="Thomas B.C."/>
            <person name="Morowitz M.J."/>
            <person name="Banfield J.F."/>
        </authorList>
    </citation>
    <scope>NUCLEOTIDE SEQUENCE [LARGE SCALE GENOMIC DNA]</scope>
    <source>
        <strain evidence="2">S2_009_000_R2_76</strain>
    </source>
</reference>
<evidence type="ECO:0000256" key="1">
    <source>
        <dbReference type="SAM" id="SignalP"/>
    </source>
</evidence>
<evidence type="ECO:0000313" key="2">
    <source>
        <dbReference type="EMBL" id="PZP51045.1"/>
    </source>
</evidence>
<evidence type="ECO:0000313" key="3">
    <source>
        <dbReference type="Proteomes" id="UP000249645"/>
    </source>
</evidence>
<organism evidence="2 3">
    <name type="scientific">Pseudopedobacter saltans</name>
    <dbReference type="NCBI Taxonomy" id="151895"/>
    <lineage>
        <taxon>Bacteria</taxon>
        <taxon>Pseudomonadati</taxon>
        <taxon>Bacteroidota</taxon>
        <taxon>Sphingobacteriia</taxon>
        <taxon>Sphingobacteriales</taxon>
        <taxon>Sphingobacteriaceae</taxon>
        <taxon>Pseudopedobacter</taxon>
    </lineage>
</organism>
<feature type="signal peptide" evidence="1">
    <location>
        <begin position="1"/>
        <end position="28"/>
    </location>
</feature>
<proteinExistence type="predicted"/>
<gene>
    <name evidence="2" type="ORF">DI598_04125</name>
</gene>
<dbReference type="AlphaFoldDB" id="A0A2W5F4L9"/>
<dbReference type="EMBL" id="QFOI01000044">
    <property type="protein sequence ID" value="PZP51045.1"/>
    <property type="molecule type" value="Genomic_DNA"/>
</dbReference>